<organism evidence="9 10">
    <name type="scientific">Candidatus Haliotispira prima</name>
    <dbReference type="NCBI Taxonomy" id="3034016"/>
    <lineage>
        <taxon>Bacteria</taxon>
        <taxon>Pseudomonadati</taxon>
        <taxon>Spirochaetota</taxon>
        <taxon>Spirochaetia</taxon>
        <taxon>Spirochaetales</taxon>
        <taxon>Spirochaetaceae</taxon>
        <taxon>Candidatus Haliotispira</taxon>
    </lineage>
</organism>
<comment type="subcellular location">
    <subcellularLocation>
        <location evidence="1">Cell membrane</location>
        <topology evidence="1">Multi-pass membrane protein</topology>
    </subcellularLocation>
</comment>
<accession>A0ABY8MEZ2</accession>
<evidence type="ECO:0000256" key="5">
    <source>
        <dbReference type="ARBA" id="ARBA00022989"/>
    </source>
</evidence>
<feature type="transmembrane region" description="Helical" evidence="7">
    <location>
        <begin position="12"/>
        <end position="32"/>
    </location>
</feature>
<evidence type="ECO:0000256" key="2">
    <source>
        <dbReference type="ARBA" id="ARBA00022448"/>
    </source>
</evidence>
<dbReference type="InterPro" id="IPR035906">
    <property type="entry name" value="MetI-like_sf"/>
</dbReference>
<dbReference type="PANTHER" id="PTHR32243:SF18">
    <property type="entry name" value="INNER MEMBRANE ABC TRANSPORTER PERMEASE PROTEIN YCJP"/>
    <property type="match status" value="1"/>
</dbReference>
<dbReference type="InterPro" id="IPR000515">
    <property type="entry name" value="MetI-like"/>
</dbReference>
<reference evidence="9 10" key="1">
    <citation type="submission" date="2023-04" db="EMBL/GenBank/DDBJ databases">
        <title>Spirochaete genome identified in red abalone sample constitutes a novel genus.</title>
        <authorList>
            <person name="Sharma S.P."/>
            <person name="Purcell C.M."/>
            <person name="Hyde J.R."/>
            <person name="Severin A.J."/>
        </authorList>
    </citation>
    <scope>NUCLEOTIDE SEQUENCE [LARGE SCALE GENOMIC DNA]</scope>
    <source>
        <strain evidence="9 10">SP-2023</strain>
    </source>
</reference>
<dbReference type="Gene3D" id="1.10.3720.10">
    <property type="entry name" value="MetI-like"/>
    <property type="match status" value="1"/>
</dbReference>
<sequence>MVVRKSRVGSIFFGLLILLIVFSSVFPFLQMLSTSLKYPQDWGNPSLIPKQINLSAYREILNLDSSEKELPEAAQRLLRNPNLTDVQRDALGAKFRKSKNIFPFYRFLGSSFLFAGTSALITVIIAVFGAYSFSRLQYRGRGTIQRGVLFVYMFGGTLLVIPLYSLAVQFGMLRSAGGTFSALILIYMVLTLPVALYMLGNYFRTIPYSIEESASIDGCNRFFIIVRIVVPLSATAIATVYIYCFMIAWNEYLFASVFLKSYEVIKTLPLGLKALFTSKNAIWDRIMAASLLSSMPVIVLFMSFQRYLVAGMSAGGVKE</sequence>
<keyword evidence="10" id="KW-1185">Reference proteome</keyword>
<dbReference type="PANTHER" id="PTHR32243">
    <property type="entry name" value="MALTOSE TRANSPORT SYSTEM PERMEASE-RELATED"/>
    <property type="match status" value="1"/>
</dbReference>
<gene>
    <name evidence="9" type="ORF">P0082_08365</name>
</gene>
<dbReference type="Proteomes" id="UP001228690">
    <property type="component" value="Chromosome"/>
</dbReference>
<feature type="transmembrane region" description="Helical" evidence="7">
    <location>
        <begin position="224"/>
        <end position="249"/>
    </location>
</feature>
<dbReference type="SUPFAM" id="SSF161098">
    <property type="entry name" value="MetI-like"/>
    <property type="match status" value="2"/>
</dbReference>
<dbReference type="CDD" id="cd06261">
    <property type="entry name" value="TM_PBP2"/>
    <property type="match status" value="1"/>
</dbReference>
<keyword evidence="6 7" id="KW-0472">Membrane</keyword>
<dbReference type="EMBL" id="CP123443">
    <property type="protein sequence ID" value="WGK68491.1"/>
    <property type="molecule type" value="Genomic_DNA"/>
</dbReference>
<keyword evidence="2" id="KW-0813">Transport</keyword>
<evidence type="ECO:0000256" key="4">
    <source>
        <dbReference type="ARBA" id="ARBA00022692"/>
    </source>
</evidence>
<dbReference type="Pfam" id="PF00528">
    <property type="entry name" value="BPD_transp_1"/>
    <property type="match status" value="1"/>
</dbReference>
<proteinExistence type="predicted"/>
<dbReference type="RefSeq" id="WP_326926675.1">
    <property type="nucleotide sequence ID" value="NZ_CP123443.1"/>
</dbReference>
<feature type="transmembrane region" description="Helical" evidence="7">
    <location>
        <begin position="180"/>
        <end position="203"/>
    </location>
</feature>
<name>A0ABY8MEZ2_9SPIO</name>
<keyword evidence="4 7" id="KW-0812">Transmembrane</keyword>
<evidence type="ECO:0000256" key="3">
    <source>
        <dbReference type="ARBA" id="ARBA00022475"/>
    </source>
</evidence>
<feature type="transmembrane region" description="Helical" evidence="7">
    <location>
        <begin position="149"/>
        <end position="168"/>
    </location>
</feature>
<protein>
    <submittedName>
        <fullName evidence="9">Carbohydrate ABC transporter permease</fullName>
    </submittedName>
</protein>
<evidence type="ECO:0000256" key="6">
    <source>
        <dbReference type="ARBA" id="ARBA00023136"/>
    </source>
</evidence>
<dbReference type="InterPro" id="IPR050901">
    <property type="entry name" value="BP-dep_ABC_trans_perm"/>
</dbReference>
<feature type="transmembrane region" description="Helical" evidence="7">
    <location>
        <begin position="286"/>
        <end position="304"/>
    </location>
</feature>
<evidence type="ECO:0000256" key="1">
    <source>
        <dbReference type="ARBA" id="ARBA00004651"/>
    </source>
</evidence>
<feature type="domain" description="ABC transmembrane type-1" evidence="8">
    <location>
        <begin position="157"/>
        <end position="312"/>
    </location>
</feature>
<evidence type="ECO:0000313" key="10">
    <source>
        <dbReference type="Proteomes" id="UP001228690"/>
    </source>
</evidence>
<keyword evidence="5 7" id="KW-1133">Transmembrane helix</keyword>
<feature type="transmembrane region" description="Helical" evidence="7">
    <location>
        <begin position="104"/>
        <end position="128"/>
    </location>
</feature>
<keyword evidence="3" id="KW-1003">Cell membrane</keyword>
<evidence type="ECO:0000313" key="9">
    <source>
        <dbReference type="EMBL" id="WGK68491.1"/>
    </source>
</evidence>
<evidence type="ECO:0000259" key="8">
    <source>
        <dbReference type="Pfam" id="PF00528"/>
    </source>
</evidence>
<evidence type="ECO:0000256" key="7">
    <source>
        <dbReference type="SAM" id="Phobius"/>
    </source>
</evidence>